<name>A0A4U5NVZ1_STECR</name>
<comment type="caution">
    <text evidence="2">The sequence shown here is derived from an EMBL/GenBank/DDBJ whole genome shotgun (WGS) entry which is preliminary data.</text>
</comment>
<dbReference type="EMBL" id="AZBU02000003">
    <property type="protein sequence ID" value="TKR87582.1"/>
    <property type="molecule type" value="Genomic_DNA"/>
</dbReference>
<evidence type="ECO:0000313" key="2">
    <source>
        <dbReference type="EMBL" id="TKR87582.1"/>
    </source>
</evidence>
<accession>A0A4U5NVZ1</accession>
<dbReference type="Proteomes" id="UP000298663">
    <property type="component" value="Unassembled WGS sequence"/>
</dbReference>
<evidence type="ECO:0000313" key="3">
    <source>
        <dbReference type="Proteomes" id="UP000298663"/>
    </source>
</evidence>
<gene>
    <name evidence="2" type="ORF">L596_011956</name>
</gene>
<feature type="compositionally biased region" description="Basic residues" evidence="1">
    <location>
        <begin position="59"/>
        <end position="69"/>
    </location>
</feature>
<reference evidence="2 3" key="2">
    <citation type="journal article" date="2019" name="G3 (Bethesda)">
        <title>Hybrid Assembly of the Genome of the Entomopathogenic Nematode Steinernema carpocapsae Identifies the X-Chromosome.</title>
        <authorList>
            <person name="Serra L."/>
            <person name="Macchietto M."/>
            <person name="Macias-Munoz A."/>
            <person name="McGill C.J."/>
            <person name="Rodriguez I.M."/>
            <person name="Rodriguez B."/>
            <person name="Murad R."/>
            <person name="Mortazavi A."/>
        </authorList>
    </citation>
    <scope>NUCLEOTIDE SEQUENCE [LARGE SCALE GENOMIC DNA]</scope>
    <source>
        <strain evidence="2 3">ALL</strain>
    </source>
</reference>
<evidence type="ECO:0000256" key="1">
    <source>
        <dbReference type="SAM" id="MobiDB-lite"/>
    </source>
</evidence>
<feature type="compositionally biased region" description="Basic and acidic residues" evidence="1">
    <location>
        <begin position="38"/>
        <end position="48"/>
    </location>
</feature>
<reference evidence="2 3" key="1">
    <citation type="journal article" date="2015" name="Genome Biol.">
        <title>Comparative genomics of Steinernema reveals deeply conserved gene regulatory networks.</title>
        <authorList>
            <person name="Dillman A.R."/>
            <person name="Macchietto M."/>
            <person name="Porter C.F."/>
            <person name="Rogers A."/>
            <person name="Williams B."/>
            <person name="Antoshechkin I."/>
            <person name="Lee M.M."/>
            <person name="Goodwin Z."/>
            <person name="Lu X."/>
            <person name="Lewis E.E."/>
            <person name="Goodrich-Blair H."/>
            <person name="Stock S.P."/>
            <person name="Adams B.J."/>
            <person name="Sternberg P.W."/>
            <person name="Mortazavi A."/>
        </authorList>
    </citation>
    <scope>NUCLEOTIDE SEQUENCE [LARGE SCALE GENOMIC DNA]</scope>
    <source>
        <strain evidence="2 3">ALL</strain>
    </source>
</reference>
<proteinExistence type="predicted"/>
<keyword evidence="3" id="KW-1185">Reference proteome</keyword>
<organism evidence="2 3">
    <name type="scientific">Steinernema carpocapsae</name>
    <name type="common">Entomopathogenic nematode</name>
    <dbReference type="NCBI Taxonomy" id="34508"/>
    <lineage>
        <taxon>Eukaryota</taxon>
        <taxon>Metazoa</taxon>
        <taxon>Ecdysozoa</taxon>
        <taxon>Nematoda</taxon>
        <taxon>Chromadorea</taxon>
        <taxon>Rhabditida</taxon>
        <taxon>Tylenchina</taxon>
        <taxon>Panagrolaimomorpha</taxon>
        <taxon>Strongyloidoidea</taxon>
        <taxon>Steinernematidae</taxon>
        <taxon>Steinernema</taxon>
    </lineage>
</organism>
<dbReference type="AlphaFoldDB" id="A0A4U5NVZ1"/>
<protein>
    <submittedName>
        <fullName evidence="2">Uncharacterized protein</fullName>
    </submittedName>
</protein>
<sequence>MGTAEPFFNPRKEARLECSSKGSARLVRGQVCFSWASSDRRPKQKNESPESPMEPAVSRSKRSQTKKKNVVGANLQIAGQKIPRPPARFRTSVEGGKRSPRAKSEEVFA</sequence>
<feature type="region of interest" description="Disordered" evidence="1">
    <location>
        <begin position="36"/>
        <end position="109"/>
    </location>
</feature>